<accession>A0ABQ5NEJ2</accession>
<dbReference type="InterPro" id="IPR009057">
    <property type="entry name" value="Homeodomain-like_sf"/>
</dbReference>
<evidence type="ECO:0000259" key="3">
    <source>
        <dbReference type="PROSITE" id="PS50977"/>
    </source>
</evidence>
<reference evidence="4" key="1">
    <citation type="submission" date="2022-08" db="EMBL/GenBank/DDBJ databases">
        <title>Draft genome sequence of Microbacterium arabinogalactanolyticum JCM 9171.</title>
        <authorList>
            <person name="Fujita K."/>
            <person name="Ishiwata A."/>
            <person name="Fushinobu S."/>
        </authorList>
    </citation>
    <scope>NUCLEOTIDE SEQUENCE</scope>
    <source>
        <strain evidence="4">JCM 9171</strain>
    </source>
</reference>
<proteinExistence type="predicted"/>
<dbReference type="PROSITE" id="PS50977">
    <property type="entry name" value="HTH_TETR_2"/>
    <property type="match status" value="1"/>
</dbReference>
<organism evidence="4 5">
    <name type="scientific">Microbacterium arabinogalactanolyticum</name>
    <dbReference type="NCBI Taxonomy" id="69365"/>
    <lineage>
        <taxon>Bacteria</taxon>
        <taxon>Bacillati</taxon>
        <taxon>Actinomycetota</taxon>
        <taxon>Actinomycetes</taxon>
        <taxon>Micrococcales</taxon>
        <taxon>Microbacteriaceae</taxon>
        <taxon>Microbacterium</taxon>
    </lineage>
</organism>
<dbReference type="InterPro" id="IPR001647">
    <property type="entry name" value="HTH_TetR"/>
</dbReference>
<dbReference type="InterPro" id="IPR036271">
    <property type="entry name" value="Tet_transcr_reg_TetR-rel_C_sf"/>
</dbReference>
<sequence>MPESRTTRTYRSELRTEQAATTRRRVLDAAAASFTEGGYSGVSLAEIGRRAGVSAETVKANGPKRDLLLGAFEQAFAGAEGDAQLADSTEGVRIAAIGDGDALLAAAAGFIAAANARTSLLWIEILSAAGADPVIAEALEALLARRMADYRATVELLIDRGIAPADIDIPGTAAALSFLWSPEGHQQLVLQSGWSMPRYTAWLCDAARRQLA</sequence>
<dbReference type="Pfam" id="PF00440">
    <property type="entry name" value="TetR_N"/>
    <property type="match status" value="1"/>
</dbReference>
<feature type="domain" description="HTH tetR-type" evidence="3">
    <location>
        <begin position="20"/>
        <end position="80"/>
    </location>
</feature>
<gene>
    <name evidence="4" type="ORF">MIAR_08180</name>
</gene>
<feature type="DNA-binding region" description="H-T-H motif" evidence="2">
    <location>
        <begin position="43"/>
        <end position="62"/>
    </location>
</feature>
<dbReference type="EMBL" id="BRZC01000003">
    <property type="protein sequence ID" value="GLC84230.1"/>
    <property type="molecule type" value="Genomic_DNA"/>
</dbReference>
<evidence type="ECO:0000313" key="5">
    <source>
        <dbReference type="Proteomes" id="UP001165068"/>
    </source>
</evidence>
<dbReference type="Gene3D" id="1.10.357.10">
    <property type="entry name" value="Tetracycline Repressor, domain 2"/>
    <property type="match status" value="1"/>
</dbReference>
<dbReference type="SUPFAM" id="SSF48498">
    <property type="entry name" value="Tetracyclin repressor-like, C-terminal domain"/>
    <property type="match status" value="1"/>
</dbReference>
<comment type="caution">
    <text evidence="4">The sequence shown here is derived from an EMBL/GenBank/DDBJ whole genome shotgun (WGS) entry which is preliminary data.</text>
</comment>
<keyword evidence="1 2" id="KW-0238">DNA-binding</keyword>
<keyword evidence="5" id="KW-1185">Reference proteome</keyword>
<dbReference type="SUPFAM" id="SSF46689">
    <property type="entry name" value="Homeodomain-like"/>
    <property type="match status" value="1"/>
</dbReference>
<dbReference type="Proteomes" id="UP001165068">
    <property type="component" value="Unassembled WGS sequence"/>
</dbReference>
<evidence type="ECO:0000256" key="2">
    <source>
        <dbReference type="PROSITE-ProRule" id="PRU00335"/>
    </source>
</evidence>
<name>A0ABQ5NEJ2_9MICO</name>
<evidence type="ECO:0000256" key="1">
    <source>
        <dbReference type="ARBA" id="ARBA00023125"/>
    </source>
</evidence>
<evidence type="ECO:0000313" key="4">
    <source>
        <dbReference type="EMBL" id="GLC84230.1"/>
    </source>
</evidence>
<protein>
    <submittedName>
        <fullName evidence="4">TetR family transcriptional regulator</fullName>
    </submittedName>
</protein>
<dbReference type="RefSeq" id="WP_285631740.1">
    <property type="nucleotide sequence ID" value="NZ_BAAAUK010000003.1"/>
</dbReference>